<gene>
    <name evidence="9" type="ORF">KEM09_00545</name>
</gene>
<evidence type="ECO:0000313" key="9">
    <source>
        <dbReference type="EMBL" id="MBS2209872.1"/>
    </source>
</evidence>
<evidence type="ECO:0000313" key="10">
    <source>
        <dbReference type="Proteomes" id="UP000721861"/>
    </source>
</evidence>
<comment type="subcellular location">
    <subcellularLocation>
        <location evidence="1">Cell membrane</location>
        <topology evidence="1">Multi-pass membrane protein</topology>
    </subcellularLocation>
    <subcellularLocation>
        <location evidence="6">Membrane</location>
        <topology evidence="6">Multi-pass membrane protein</topology>
    </subcellularLocation>
</comment>
<dbReference type="Pfam" id="PF01618">
    <property type="entry name" value="MotA_ExbB"/>
    <property type="match status" value="1"/>
</dbReference>
<keyword evidence="3 7" id="KW-0812">Transmembrane</keyword>
<evidence type="ECO:0000256" key="1">
    <source>
        <dbReference type="ARBA" id="ARBA00004651"/>
    </source>
</evidence>
<keyword evidence="4 7" id="KW-1133">Transmembrane helix</keyword>
<feature type="domain" description="MotA/TolQ/ExbB proton channel" evidence="8">
    <location>
        <begin position="46"/>
        <end position="109"/>
    </location>
</feature>
<keyword evidence="6" id="KW-0653">Protein transport</keyword>
<comment type="similarity">
    <text evidence="6">Belongs to the exbB/tolQ family.</text>
</comment>
<keyword evidence="10" id="KW-1185">Reference proteome</keyword>
<comment type="caution">
    <text evidence="9">The sequence shown here is derived from an EMBL/GenBank/DDBJ whole genome shotgun (WGS) entry which is preliminary data.</text>
</comment>
<evidence type="ECO:0000256" key="2">
    <source>
        <dbReference type="ARBA" id="ARBA00022475"/>
    </source>
</evidence>
<organism evidence="9 10">
    <name type="scientific">Carboxylicivirga mesophila</name>
    <dbReference type="NCBI Taxonomy" id="1166478"/>
    <lineage>
        <taxon>Bacteria</taxon>
        <taxon>Pseudomonadati</taxon>
        <taxon>Bacteroidota</taxon>
        <taxon>Bacteroidia</taxon>
        <taxon>Marinilabiliales</taxon>
        <taxon>Marinilabiliaceae</taxon>
        <taxon>Carboxylicivirga</taxon>
    </lineage>
</organism>
<feature type="transmembrane region" description="Helical" evidence="7">
    <location>
        <begin position="6"/>
        <end position="28"/>
    </location>
</feature>
<dbReference type="EMBL" id="JAGUCN010000001">
    <property type="protein sequence ID" value="MBS2209872.1"/>
    <property type="molecule type" value="Genomic_DNA"/>
</dbReference>
<feature type="transmembrane region" description="Helical" evidence="7">
    <location>
        <begin position="48"/>
        <end position="71"/>
    </location>
</feature>
<evidence type="ECO:0000259" key="8">
    <source>
        <dbReference type="Pfam" id="PF01618"/>
    </source>
</evidence>
<proteinExistence type="inferred from homology"/>
<evidence type="ECO:0000256" key="3">
    <source>
        <dbReference type="ARBA" id="ARBA00022692"/>
    </source>
</evidence>
<keyword evidence="5 7" id="KW-0472">Membrane</keyword>
<keyword evidence="2" id="KW-1003">Cell membrane</keyword>
<dbReference type="InterPro" id="IPR002898">
    <property type="entry name" value="MotA_ExbB_proton_chnl"/>
</dbReference>
<name>A0ABS5K4C2_9BACT</name>
<keyword evidence="6" id="KW-0813">Transport</keyword>
<reference evidence="9 10" key="1">
    <citation type="journal article" date="2014" name="Int. J. Syst. Evol. Microbiol.">
        <title>Carboxylicivirga gen. nov. in the family Marinilabiliaceae with two novel species, Carboxylicivirga mesophila sp. nov. and Carboxylicivirga taeanensis sp. nov., and reclassification of Cytophaga fermentans as Saccharicrinis fermentans gen. nov., comb. nov.</title>
        <authorList>
            <person name="Yang S.H."/>
            <person name="Seo H.S."/>
            <person name="Woo J.H."/>
            <person name="Oh H.M."/>
            <person name="Jang H."/>
            <person name="Lee J.H."/>
            <person name="Kim S.J."/>
            <person name="Kwon K.K."/>
        </authorList>
    </citation>
    <scope>NUCLEOTIDE SEQUENCE [LARGE SCALE GENOMIC DNA]</scope>
    <source>
        <strain evidence="9 10">JCM 18290</strain>
    </source>
</reference>
<evidence type="ECO:0000256" key="4">
    <source>
        <dbReference type="ARBA" id="ARBA00022989"/>
    </source>
</evidence>
<protein>
    <submittedName>
        <fullName evidence="9">MotA/TolQ/ExbB proton channel family protein</fullName>
    </submittedName>
</protein>
<evidence type="ECO:0000256" key="7">
    <source>
        <dbReference type="SAM" id="Phobius"/>
    </source>
</evidence>
<evidence type="ECO:0000256" key="5">
    <source>
        <dbReference type="ARBA" id="ARBA00023136"/>
    </source>
</evidence>
<dbReference type="Proteomes" id="UP000721861">
    <property type="component" value="Unassembled WGS sequence"/>
</dbReference>
<sequence length="119" mass="13162">MFDFLIQGGIYGMSIITLLGIAALAMAVYNFSRQAARKETSPKLLNSVLYLGSMSFFAGLVWNAMGLYQILDVIQQMGEVSQTALAGGLKAASVSTIWGLFLFFISYVCWFILRLRITE</sequence>
<evidence type="ECO:0000256" key="6">
    <source>
        <dbReference type="RuleBase" id="RU004057"/>
    </source>
</evidence>
<feature type="transmembrane region" description="Helical" evidence="7">
    <location>
        <begin position="91"/>
        <end position="113"/>
    </location>
</feature>
<dbReference type="RefSeq" id="WP_212223741.1">
    <property type="nucleotide sequence ID" value="NZ_JAGUCN010000001.1"/>
</dbReference>
<accession>A0ABS5K4C2</accession>